<comment type="caution">
    <text evidence="1">The sequence shown here is derived from an EMBL/GenBank/DDBJ whole genome shotgun (WGS) entry which is preliminary data.</text>
</comment>
<organism evidence="1 2">
    <name type="scientific">Paenibacillus mesotrionivorans</name>
    <dbReference type="NCBI Taxonomy" id="3160968"/>
    <lineage>
        <taxon>Bacteria</taxon>
        <taxon>Bacillati</taxon>
        <taxon>Bacillota</taxon>
        <taxon>Bacilli</taxon>
        <taxon>Bacillales</taxon>
        <taxon>Paenibacillaceae</taxon>
        <taxon>Paenibacillus</taxon>
    </lineage>
</organism>
<evidence type="ECO:0000313" key="2">
    <source>
        <dbReference type="Proteomes" id="UP001631969"/>
    </source>
</evidence>
<evidence type="ECO:0000313" key="1">
    <source>
        <dbReference type="EMBL" id="MFM9329814.1"/>
    </source>
</evidence>
<dbReference type="EMBL" id="JBJURJ010000010">
    <property type="protein sequence ID" value="MFM9329814.1"/>
    <property type="molecule type" value="Genomic_DNA"/>
</dbReference>
<sequence>MSNPIWDQSIRNFLEQAGSSSPTPGGGSAAAVAAALGAAMTSMAGSLSQGEKFAAFQPQITQVLQEMKELTGECERLLQADIASFDQYMDALKLPKQTDEEKQYRKNTLHHAILQAIAVPLRLITVCRTGMAHARSIAEISNKNVISDLGIGIILLEAAAQSALLTVEINLASLKDPEQVRPYREELSALMEEIYELKSSTLQIVHTRISE</sequence>
<accession>A0ACC7P0L4</accession>
<reference evidence="1" key="1">
    <citation type="submission" date="2024-12" db="EMBL/GenBank/DDBJ databases">
        <authorList>
            <person name="Wu N."/>
        </authorList>
    </citation>
    <scope>NUCLEOTIDE SEQUENCE</scope>
    <source>
        <strain evidence="1">P15</strain>
    </source>
</reference>
<keyword evidence="2" id="KW-1185">Reference proteome</keyword>
<gene>
    <name evidence="1" type="ORF">ACI1P1_16075</name>
</gene>
<name>A0ACC7P0L4_9BACL</name>
<dbReference type="Proteomes" id="UP001631969">
    <property type="component" value="Unassembled WGS sequence"/>
</dbReference>
<protein>
    <submittedName>
        <fullName evidence="1">Cyclodeaminase/cyclohydrolase family protein</fullName>
    </submittedName>
</protein>
<proteinExistence type="predicted"/>